<dbReference type="SUPFAM" id="SSF53335">
    <property type="entry name" value="S-adenosyl-L-methionine-dependent methyltransferases"/>
    <property type="match status" value="1"/>
</dbReference>
<dbReference type="Gene3D" id="3.40.50.150">
    <property type="entry name" value="Vaccinia Virus protein VP39"/>
    <property type="match status" value="1"/>
</dbReference>
<dbReference type="CDD" id="cd02440">
    <property type="entry name" value="AdoMet_MTases"/>
    <property type="match status" value="1"/>
</dbReference>
<dbReference type="InterPro" id="IPR025714">
    <property type="entry name" value="Methyltranfer_dom"/>
</dbReference>
<dbReference type="OrthoDB" id="10017101at2759"/>
<comment type="caution">
    <text evidence="2">The sequence shown here is derived from an EMBL/GenBank/DDBJ whole genome shotgun (WGS) entry which is preliminary data.</text>
</comment>
<dbReference type="InterPro" id="IPR029063">
    <property type="entry name" value="SAM-dependent_MTases_sf"/>
</dbReference>
<dbReference type="Pfam" id="PF13847">
    <property type="entry name" value="Methyltransf_31"/>
    <property type="match status" value="1"/>
</dbReference>
<name>A0A8H3F771_9LECA</name>
<proteinExistence type="predicted"/>
<accession>A0A8H3F771</accession>
<evidence type="ECO:0000313" key="2">
    <source>
        <dbReference type="EMBL" id="CAF9918284.1"/>
    </source>
</evidence>
<organism evidence="2 3">
    <name type="scientific">Heterodermia speciosa</name>
    <dbReference type="NCBI Taxonomy" id="116794"/>
    <lineage>
        <taxon>Eukaryota</taxon>
        <taxon>Fungi</taxon>
        <taxon>Dikarya</taxon>
        <taxon>Ascomycota</taxon>
        <taxon>Pezizomycotina</taxon>
        <taxon>Lecanoromycetes</taxon>
        <taxon>OSLEUM clade</taxon>
        <taxon>Lecanoromycetidae</taxon>
        <taxon>Caliciales</taxon>
        <taxon>Physciaceae</taxon>
        <taxon>Heterodermia</taxon>
    </lineage>
</organism>
<dbReference type="Proteomes" id="UP000664521">
    <property type="component" value="Unassembled WGS sequence"/>
</dbReference>
<dbReference type="PANTHER" id="PTHR43861:SF1">
    <property type="entry name" value="TRANS-ACONITATE 2-METHYLTRANSFERASE"/>
    <property type="match status" value="1"/>
</dbReference>
<dbReference type="PANTHER" id="PTHR43861">
    <property type="entry name" value="TRANS-ACONITATE 2-METHYLTRANSFERASE-RELATED"/>
    <property type="match status" value="1"/>
</dbReference>
<evidence type="ECO:0000313" key="3">
    <source>
        <dbReference type="Proteomes" id="UP000664521"/>
    </source>
</evidence>
<protein>
    <recommendedName>
        <fullName evidence="1">Methyltransferase domain-containing protein</fullName>
    </recommendedName>
</protein>
<sequence>MSTTSYAFGEDHEAHKQLSLRLLTKDANFILPYLKPDSYILDVGCGPGSITCGLAAQCPQGHVIGTDSSPSVLEKAREDAKHINNVDFRHGNIMDGLSDFADGSFDIVFCHQVLVHVSDPVASLNEMRRLAKPDGGLIAIRESLTTLWHPSNPVLEGSMGWMHRAFRAASRADNSELGLETGTNLPHIWAREAGFTGESTVLGSVSGEAVSDKESREQRVLGWRYLSAEGSSFRDHLIRAGATQKDMDEITGALEEWKDSPDGWQLWLSSEMIWRK</sequence>
<reference evidence="2" key="1">
    <citation type="submission" date="2021-03" db="EMBL/GenBank/DDBJ databases">
        <authorList>
            <person name="Tagirdzhanova G."/>
        </authorList>
    </citation>
    <scope>NUCLEOTIDE SEQUENCE</scope>
</reference>
<keyword evidence="3" id="KW-1185">Reference proteome</keyword>
<gene>
    <name evidence="2" type="ORF">HETSPECPRED_003717</name>
</gene>
<dbReference type="EMBL" id="CAJPDS010000022">
    <property type="protein sequence ID" value="CAF9918284.1"/>
    <property type="molecule type" value="Genomic_DNA"/>
</dbReference>
<dbReference type="AlphaFoldDB" id="A0A8H3F771"/>
<feature type="domain" description="Methyltransferase" evidence="1">
    <location>
        <begin position="36"/>
        <end position="143"/>
    </location>
</feature>
<evidence type="ECO:0000259" key="1">
    <source>
        <dbReference type="Pfam" id="PF13847"/>
    </source>
</evidence>